<feature type="transmembrane region" description="Helical" evidence="1">
    <location>
        <begin position="51"/>
        <end position="69"/>
    </location>
</feature>
<keyword evidence="1" id="KW-0812">Transmembrane</keyword>
<gene>
    <name evidence="2" type="ORF">Afil01_02110</name>
</gene>
<keyword evidence="1" id="KW-1133">Transmembrane helix</keyword>
<name>A0A9W6SDU3_9ACTN</name>
<evidence type="ECO:0000256" key="1">
    <source>
        <dbReference type="SAM" id="Phobius"/>
    </source>
</evidence>
<sequence length="78" mass="8042">MSERAKTGTATAVVIGLLLTAQGFGSALTEALWDHSFGVAGILRKTGLPGWTDYVVGVAGLALIAWGAFAKRDARPPS</sequence>
<evidence type="ECO:0000313" key="2">
    <source>
        <dbReference type="EMBL" id="GLZ75404.1"/>
    </source>
</evidence>
<reference evidence="2" key="1">
    <citation type="submission" date="2023-03" db="EMBL/GenBank/DDBJ databases">
        <title>Actinorhabdospora filicis NBRC 111898.</title>
        <authorList>
            <person name="Ichikawa N."/>
            <person name="Sato H."/>
            <person name="Tonouchi N."/>
        </authorList>
    </citation>
    <scope>NUCLEOTIDE SEQUENCE</scope>
    <source>
        <strain evidence="2">NBRC 111898</strain>
    </source>
</reference>
<dbReference type="RefSeq" id="WP_285660639.1">
    <property type="nucleotide sequence ID" value="NZ_BSTX01000001.1"/>
</dbReference>
<organism evidence="2 3">
    <name type="scientific">Actinorhabdospora filicis</name>
    <dbReference type="NCBI Taxonomy" id="1785913"/>
    <lineage>
        <taxon>Bacteria</taxon>
        <taxon>Bacillati</taxon>
        <taxon>Actinomycetota</taxon>
        <taxon>Actinomycetes</taxon>
        <taxon>Micromonosporales</taxon>
        <taxon>Micromonosporaceae</taxon>
        <taxon>Actinorhabdospora</taxon>
    </lineage>
</organism>
<proteinExistence type="predicted"/>
<keyword evidence="1" id="KW-0472">Membrane</keyword>
<protein>
    <submittedName>
        <fullName evidence="2">Uncharacterized protein</fullName>
    </submittedName>
</protein>
<dbReference type="EMBL" id="BSTX01000001">
    <property type="protein sequence ID" value="GLZ75404.1"/>
    <property type="molecule type" value="Genomic_DNA"/>
</dbReference>
<keyword evidence="3" id="KW-1185">Reference proteome</keyword>
<dbReference type="Proteomes" id="UP001165079">
    <property type="component" value="Unassembled WGS sequence"/>
</dbReference>
<comment type="caution">
    <text evidence="2">The sequence shown here is derived from an EMBL/GenBank/DDBJ whole genome shotgun (WGS) entry which is preliminary data.</text>
</comment>
<accession>A0A9W6SDU3</accession>
<dbReference type="AlphaFoldDB" id="A0A9W6SDU3"/>
<evidence type="ECO:0000313" key="3">
    <source>
        <dbReference type="Proteomes" id="UP001165079"/>
    </source>
</evidence>